<feature type="signal peptide" evidence="3">
    <location>
        <begin position="1"/>
        <end position="23"/>
    </location>
</feature>
<dbReference type="Proteomes" id="UP001222770">
    <property type="component" value="Unassembled WGS sequence"/>
</dbReference>
<protein>
    <submittedName>
        <fullName evidence="5">LysM peptidoglycan-binding domain-containing M23 family metallopeptidase</fullName>
    </submittedName>
</protein>
<feature type="chain" id="PRO_5045250490" evidence="3">
    <location>
        <begin position="24"/>
        <end position="243"/>
    </location>
</feature>
<dbReference type="PROSITE" id="PS51782">
    <property type="entry name" value="LYSM"/>
    <property type="match status" value="1"/>
</dbReference>
<dbReference type="Gene3D" id="3.10.350.10">
    <property type="entry name" value="LysM domain"/>
    <property type="match status" value="1"/>
</dbReference>
<evidence type="ECO:0000313" key="5">
    <source>
        <dbReference type="EMBL" id="MDF8332142.1"/>
    </source>
</evidence>
<feature type="compositionally biased region" description="Low complexity" evidence="2">
    <location>
        <begin position="79"/>
        <end position="89"/>
    </location>
</feature>
<dbReference type="InterPro" id="IPR036779">
    <property type="entry name" value="LysM_dom_sf"/>
</dbReference>
<evidence type="ECO:0000256" key="2">
    <source>
        <dbReference type="SAM" id="MobiDB-lite"/>
    </source>
</evidence>
<comment type="caution">
    <text evidence="5">The sequence shown here is derived from an EMBL/GenBank/DDBJ whole genome shotgun (WGS) entry which is preliminary data.</text>
</comment>
<dbReference type="InterPro" id="IPR018392">
    <property type="entry name" value="LysM"/>
</dbReference>
<evidence type="ECO:0000256" key="3">
    <source>
        <dbReference type="SAM" id="SignalP"/>
    </source>
</evidence>
<proteinExistence type="inferred from homology"/>
<comment type="similarity">
    <text evidence="1">Belongs to the E.coli NlpD/Haemophilus LppB family.</text>
</comment>
<sequence length="243" mass="25397">MRRLAALLLPVGLLMAAPVPALAAPPGPIIAWQYVVADGDTLAAIARRMGVRLEDLAAANGIPAPYAVRAGQMIKRPDPAGATKARAAPRPAPIVRPAPPPRPLPEAPVSRRREPGAPSLGWPTSGAVVTRFGATVRGLPANGIDLAAHAGMTVQAAAAGRVIYAGNEPERFGQLILIDHGGGWVTAYAYLGKVGVAEGQLVKARQVIARIGQSGEARRPLLHFELRKGNVPRDPAPYLPVRL</sequence>
<feature type="domain" description="LysM" evidence="4">
    <location>
        <begin position="32"/>
        <end position="76"/>
    </location>
</feature>
<organism evidence="5 6">
    <name type="scientific">Novosphingobium cyanobacteriorum</name>
    <dbReference type="NCBI Taxonomy" id="3024215"/>
    <lineage>
        <taxon>Bacteria</taxon>
        <taxon>Pseudomonadati</taxon>
        <taxon>Pseudomonadota</taxon>
        <taxon>Alphaproteobacteria</taxon>
        <taxon>Sphingomonadales</taxon>
        <taxon>Sphingomonadaceae</taxon>
        <taxon>Novosphingobium</taxon>
    </lineage>
</organism>
<dbReference type="PANTHER" id="PTHR21666:SF263">
    <property type="entry name" value="MUREIN HYDROLASE ACTIVATOR NLPD"/>
    <property type="match status" value="1"/>
</dbReference>
<accession>A0ABT6CE89</accession>
<keyword evidence="6" id="KW-1185">Reference proteome</keyword>
<name>A0ABT6CE89_9SPHN</name>
<dbReference type="CDD" id="cd12797">
    <property type="entry name" value="M23_peptidase"/>
    <property type="match status" value="1"/>
</dbReference>
<evidence type="ECO:0000256" key="1">
    <source>
        <dbReference type="ARBA" id="ARBA00038420"/>
    </source>
</evidence>
<dbReference type="Pfam" id="PF01551">
    <property type="entry name" value="Peptidase_M23"/>
    <property type="match status" value="1"/>
</dbReference>
<dbReference type="InterPro" id="IPR011055">
    <property type="entry name" value="Dup_hybrid_motif"/>
</dbReference>
<reference evidence="5 6" key="1">
    <citation type="submission" date="2023-03" db="EMBL/GenBank/DDBJ databases">
        <title>Novosphingobium cyanobacteriorum sp. nov., isolated from a eutrophic reservoir during the Microcystis bloom period.</title>
        <authorList>
            <person name="Kang M."/>
            <person name="Le V."/>
            <person name="Ko S.-R."/>
            <person name="Lee S.-A."/>
            <person name="Ahn C.-Y."/>
        </authorList>
    </citation>
    <scope>NUCLEOTIDE SEQUENCE [LARGE SCALE GENOMIC DNA]</scope>
    <source>
        <strain evidence="5 6">HBC54</strain>
    </source>
</reference>
<dbReference type="InterPro" id="IPR016047">
    <property type="entry name" value="M23ase_b-sheet_dom"/>
</dbReference>
<feature type="region of interest" description="Disordered" evidence="2">
    <location>
        <begin position="78"/>
        <end position="122"/>
    </location>
</feature>
<feature type="compositionally biased region" description="Pro residues" evidence="2">
    <location>
        <begin position="90"/>
        <end position="106"/>
    </location>
</feature>
<dbReference type="InterPro" id="IPR050570">
    <property type="entry name" value="Cell_wall_metabolism_enzyme"/>
</dbReference>
<gene>
    <name evidence="5" type="ORF">POM99_02920</name>
</gene>
<dbReference type="CDD" id="cd00118">
    <property type="entry name" value="LysM"/>
    <property type="match status" value="1"/>
</dbReference>
<dbReference type="PANTHER" id="PTHR21666">
    <property type="entry name" value="PEPTIDASE-RELATED"/>
    <property type="match status" value="1"/>
</dbReference>
<evidence type="ECO:0000259" key="4">
    <source>
        <dbReference type="PROSITE" id="PS51782"/>
    </source>
</evidence>
<evidence type="ECO:0000313" key="6">
    <source>
        <dbReference type="Proteomes" id="UP001222770"/>
    </source>
</evidence>
<dbReference type="EMBL" id="JAROCY010000002">
    <property type="protein sequence ID" value="MDF8332142.1"/>
    <property type="molecule type" value="Genomic_DNA"/>
</dbReference>
<dbReference type="SMART" id="SM00257">
    <property type="entry name" value="LysM"/>
    <property type="match status" value="1"/>
</dbReference>
<dbReference type="Pfam" id="PF01476">
    <property type="entry name" value="LysM"/>
    <property type="match status" value="1"/>
</dbReference>
<dbReference type="SUPFAM" id="SSF51261">
    <property type="entry name" value="Duplicated hybrid motif"/>
    <property type="match status" value="1"/>
</dbReference>
<keyword evidence="3" id="KW-0732">Signal</keyword>
<dbReference type="Gene3D" id="2.70.70.10">
    <property type="entry name" value="Glucose Permease (Domain IIA)"/>
    <property type="match status" value="1"/>
</dbReference>